<proteinExistence type="predicted"/>
<dbReference type="Proteomes" id="UP000244016">
    <property type="component" value="Unassembled WGS sequence"/>
</dbReference>
<organism evidence="1 2">
    <name type="scientific">Brockia lithotrophica</name>
    <dbReference type="NCBI Taxonomy" id="933949"/>
    <lineage>
        <taxon>Bacteria</taxon>
        <taxon>Bacillati</taxon>
        <taxon>Bacillota</taxon>
        <taxon>Bacilli</taxon>
        <taxon>Bacillales</taxon>
        <taxon>Bacillales Family X. Incertae Sedis</taxon>
        <taxon>Brockia</taxon>
    </lineage>
</organism>
<name>A0A2T5G8H8_9BACL</name>
<comment type="caution">
    <text evidence="1">The sequence shown here is derived from an EMBL/GenBank/DDBJ whole genome shotgun (WGS) entry which is preliminary data.</text>
</comment>
<evidence type="ECO:0000313" key="2">
    <source>
        <dbReference type="Proteomes" id="UP000244016"/>
    </source>
</evidence>
<gene>
    <name evidence="1" type="ORF">BLITH_0676</name>
</gene>
<reference evidence="1 2" key="1">
    <citation type="submission" date="2017-08" db="EMBL/GenBank/DDBJ databases">
        <title>Burning lignite coal seam in the remote Altai Mountains harbors a hydrogen-driven thermophilic microbial community.</title>
        <authorList>
            <person name="Kadnikov V.V."/>
            <person name="Mardanov A.V."/>
            <person name="Ivasenko D."/>
            <person name="Beletsky A.V."/>
            <person name="Karnachuk O.V."/>
            <person name="Ravin N.V."/>
        </authorList>
    </citation>
    <scope>NUCLEOTIDE SEQUENCE [LARGE SCALE GENOMIC DNA]</scope>
    <source>
        <strain evidence="1">AL31</strain>
    </source>
</reference>
<evidence type="ECO:0000313" key="1">
    <source>
        <dbReference type="EMBL" id="PTQ52497.1"/>
    </source>
</evidence>
<protein>
    <submittedName>
        <fullName evidence="1">Uncharacterized protein</fullName>
    </submittedName>
</protein>
<sequence length="78" mass="8944">MPDEKPGAEQHPVFVCTYGEKALRAQVLKNAMIVRTLLDPKNESHARRKLSSRVRFLYATFTETLRRLNPFASRSAVK</sequence>
<dbReference type="EMBL" id="PEBW01000002">
    <property type="protein sequence ID" value="PTQ52497.1"/>
    <property type="molecule type" value="Genomic_DNA"/>
</dbReference>
<dbReference type="AlphaFoldDB" id="A0A2T5G8H8"/>
<accession>A0A2T5G8H8</accession>